<dbReference type="InterPro" id="IPR011990">
    <property type="entry name" value="TPR-like_helical_dom_sf"/>
</dbReference>
<dbReference type="PANTHER" id="PTHR44858:SF1">
    <property type="entry name" value="UDP-N-ACETYLGLUCOSAMINE--PEPTIDE N-ACETYLGLUCOSAMINYLTRANSFERASE SPINDLY-RELATED"/>
    <property type="match status" value="1"/>
</dbReference>
<keyword evidence="5" id="KW-1185">Reference proteome</keyword>
<dbReference type="SUPFAM" id="SSF48452">
    <property type="entry name" value="TPR-like"/>
    <property type="match status" value="2"/>
</dbReference>
<dbReference type="Pfam" id="PF13181">
    <property type="entry name" value="TPR_8"/>
    <property type="match status" value="1"/>
</dbReference>
<dbReference type="AlphaFoldDB" id="A0A0D7W9P9"/>
<evidence type="ECO:0000313" key="4">
    <source>
        <dbReference type="EMBL" id="KJD35871.1"/>
    </source>
</evidence>
<accession>A0A0D7W9P9</accession>
<dbReference type="Proteomes" id="UP000032578">
    <property type="component" value="Unassembled WGS sequence"/>
</dbReference>
<reference evidence="4 5" key="1">
    <citation type="submission" date="2014-11" db="EMBL/GenBank/DDBJ databases">
        <title>Tamlana sedimentorum sp. nov., isolated from shallow sand sediments of the Sea of Japan.</title>
        <authorList>
            <person name="Romanenko L.A."/>
        </authorList>
    </citation>
    <scope>NUCLEOTIDE SEQUENCE [LARGE SCALE GENOMIC DNA]</scope>
    <source>
        <strain evidence="4 5">JCM 19808</strain>
    </source>
</reference>
<gene>
    <name evidence="4" type="ORF">PW52_09110</name>
</gene>
<protein>
    <recommendedName>
        <fullName evidence="6">Tetratricopeptide repeat protein</fullName>
    </recommendedName>
</protein>
<evidence type="ECO:0000256" key="2">
    <source>
        <dbReference type="ARBA" id="ARBA00022803"/>
    </source>
</evidence>
<dbReference type="RefSeq" id="WP_044632601.1">
    <property type="nucleotide sequence ID" value="NZ_JTDW01000005.1"/>
</dbReference>
<feature type="repeat" description="TPR" evidence="3">
    <location>
        <begin position="117"/>
        <end position="150"/>
    </location>
</feature>
<evidence type="ECO:0000256" key="1">
    <source>
        <dbReference type="ARBA" id="ARBA00022737"/>
    </source>
</evidence>
<dbReference type="SMART" id="SM00028">
    <property type="entry name" value="TPR"/>
    <property type="match status" value="7"/>
</dbReference>
<evidence type="ECO:0000313" key="5">
    <source>
        <dbReference type="Proteomes" id="UP000032578"/>
    </source>
</evidence>
<dbReference type="EMBL" id="JTDW01000005">
    <property type="protein sequence ID" value="KJD35871.1"/>
    <property type="molecule type" value="Genomic_DNA"/>
</dbReference>
<dbReference type="OrthoDB" id="965869at2"/>
<dbReference type="STRING" id="1435349.PW52_09110"/>
<keyword evidence="1" id="KW-0677">Repeat</keyword>
<dbReference type="InterPro" id="IPR050498">
    <property type="entry name" value="Ycf3"/>
</dbReference>
<dbReference type="Gene3D" id="1.25.40.10">
    <property type="entry name" value="Tetratricopeptide repeat domain"/>
    <property type="match status" value="2"/>
</dbReference>
<organism evidence="4 5">
    <name type="scientific">Neotamlana sedimentorum</name>
    <dbReference type="NCBI Taxonomy" id="1435349"/>
    <lineage>
        <taxon>Bacteria</taxon>
        <taxon>Pseudomonadati</taxon>
        <taxon>Bacteroidota</taxon>
        <taxon>Flavobacteriia</taxon>
        <taxon>Flavobacteriales</taxon>
        <taxon>Flavobacteriaceae</taxon>
        <taxon>Neotamlana</taxon>
    </lineage>
</organism>
<feature type="repeat" description="TPR" evidence="3">
    <location>
        <begin position="151"/>
        <end position="184"/>
    </location>
</feature>
<dbReference type="PROSITE" id="PS50005">
    <property type="entry name" value="TPR"/>
    <property type="match status" value="3"/>
</dbReference>
<comment type="caution">
    <text evidence="4">The sequence shown here is derived from an EMBL/GenBank/DDBJ whole genome shotgun (WGS) entry which is preliminary data.</text>
</comment>
<dbReference type="PATRIC" id="fig|1435349.4.peg.2809"/>
<dbReference type="PANTHER" id="PTHR44858">
    <property type="entry name" value="TETRATRICOPEPTIDE REPEAT PROTEIN 6"/>
    <property type="match status" value="1"/>
</dbReference>
<feature type="repeat" description="TPR" evidence="3">
    <location>
        <begin position="218"/>
        <end position="251"/>
    </location>
</feature>
<sequence length="318" mass="36869">MKKLLALLLLLPLLNFAQVKKLYRQALRTSNLEERISILNEIIKQDPKNFDAIFQRGIAKNDLGNFRGAIVDYSRIIVEKPEADTFFNRGNAKYSLQDLPGAKQDYAKAYMLDDNFIDALYSLACVKLDLGEFESAITDFNIVIKNAPNFARAHVLRAHAYKATEKLEKALEGYTTAIVLEPSIDTYYNRALFFMEMNYFKEAKRDFSIVLKADRNNAYSYFYRGAINLFLGKFEEAIIDFTKANQFDTTDFDTYLGLAMAYNKLNNTPLSQENLKKANSIISPNQTINSIDDYENTYWHQHYYHYFNNNINEIIKNR</sequence>
<dbReference type="InterPro" id="IPR019734">
    <property type="entry name" value="TPR_rpt"/>
</dbReference>
<keyword evidence="2 3" id="KW-0802">TPR repeat</keyword>
<dbReference type="Pfam" id="PF13432">
    <property type="entry name" value="TPR_16"/>
    <property type="match status" value="1"/>
</dbReference>
<name>A0A0D7W9P9_9FLAO</name>
<evidence type="ECO:0008006" key="6">
    <source>
        <dbReference type="Google" id="ProtNLM"/>
    </source>
</evidence>
<proteinExistence type="predicted"/>
<evidence type="ECO:0000256" key="3">
    <source>
        <dbReference type="PROSITE-ProRule" id="PRU00339"/>
    </source>
</evidence>